<evidence type="ECO:0000256" key="2">
    <source>
        <dbReference type="ARBA" id="ARBA00022741"/>
    </source>
</evidence>
<feature type="domain" description="AIG1-type G" evidence="4">
    <location>
        <begin position="2"/>
        <end position="201"/>
    </location>
</feature>
<dbReference type="AlphaFoldDB" id="A0A671UD33"/>
<dbReference type="SUPFAM" id="SSF52540">
    <property type="entry name" value="P-loop containing nucleoside triphosphate hydrolases"/>
    <property type="match status" value="1"/>
</dbReference>
<proteinExistence type="inferred from homology"/>
<dbReference type="InParanoid" id="A0A671UD33"/>
<dbReference type="PANTHER" id="PTHR10903:SF188">
    <property type="entry name" value="GTPASE IMAP FAMILY MEMBER 2-LIKE-RELATED"/>
    <property type="match status" value="1"/>
</dbReference>
<keyword evidence="3" id="KW-0342">GTP-binding</keyword>
<accession>A0A671UD33</accession>
<dbReference type="FunCoup" id="A0A671UD33">
    <property type="interactions" value="60"/>
</dbReference>
<evidence type="ECO:0000313" key="5">
    <source>
        <dbReference type="Ensembl" id="ENSSAUP00010011860.1"/>
    </source>
</evidence>
<dbReference type="GeneTree" id="ENSGT01120000271858"/>
<keyword evidence="2" id="KW-0547">Nucleotide-binding</keyword>
<reference evidence="5" key="2">
    <citation type="submission" date="2025-08" db="UniProtKB">
        <authorList>
            <consortium name="Ensembl"/>
        </authorList>
    </citation>
    <scope>IDENTIFICATION</scope>
</reference>
<protein>
    <recommendedName>
        <fullName evidence="4">AIG1-type G domain-containing protein</fullName>
    </recommendedName>
</protein>
<sequence>IPECLGIVLIGKTGCGKSSSGNTILGRKKFTAESSQISVTKCCQKEQTVVNGRPVVVVDTPGLFDTTLSCEEVNEEMVKCISLLAPGPHVFLLVIQIGRFTPEEKKTLELIKEGFGKNAERFTIILFTRGDTLEHEGTSIDEYIEKKCDDSFKKLMADCGGRYHVGKQNHMQVSELITKIDTMVKTNGGSCYTNEMLQEAEAAIQKEMERILKEKEEDGRLRSFFMDGQMRLCLKVGRRGYLGLL</sequence>
<evidence type="ECO:0000313" key="6">
    <source>
        <dbReference type="Proteomes" id="UP000472265"/>
    </source>
</evidence>
<dbReference type="InterPro" id="IPR027417">
    <property type="entry name" value="P-loop_NTPase"/>
</dbReference>
<comment type="similarity">
    <text evidence="1">Belongs to the TRAFAC class TrmE-Era-EngA-EngB-Septin-like GTPase superfamily. AIG1/Toc34/Toc159-like paraseptin GTPase family. IAN subfamily.</text>
</comment>
<dbReference type="InterPro" id="IPR045058">
    <property type="entry name" value="GIMA/IAN/Toc"/>
</dbReference>
<keyword evidence="6" id="KW-1185">Reference proteome</keyword>
<evidence type="ECO:0000259" key="4">
    <source>
        <dbReference type="PROSITE" id="PS51720"/>
    </source>
</evidence>
<dbReference type="PANTHER" id="PTHR10903">
    <property type="entry name" value="GTPASE, IMAP FAMILY MEMBER-RELATED"/>
    <property type="match status" value="1"/>
</dbReference>
<dbReference type="OMA" id="LIAYLEC"/>
<dbReference type="Pfam" id="PF04548">
    <property type="entry name" value="AIG1"/>
    <property type="match status" value="1"/>
</dbReference>
<organism evidence="5 6">
    <name type="scientific">Sparus aurata</name>
    <name type="common">Gilthead sea bream</name>
    <dbReference type="NCBI Taxonomy" id="8175"/>
    <lineage>
        <taxon>Eukaryota</taxon>
        <taxon>Metazoa</taxon>
        <taxon>Chordata</taxon>
        <taxon>Craniata</taxon>
        <taxon>Vertebrata</taxon>
        <taxon>Euteleostomi</taxon>
        <taxon>Actinopterygii</taxon>
        <taxon>Neopterygii</taxon>
        <taxon>Teleostei</taxon>
        <taxon>Neoteleostei</taxon>
        <taxon>Acanthomorphata</taxon>
        <taxon>Eupercaria</taxon>
        <taxon>Spariformes</taxon>
        <taxon>Sparidae</taxon>
        <taxon>Sparus</taxon>
    </lineage>
</organism>
<dbReference type="Proteomes" id="UP000472265">
    <property type="component" value="Chromosome 5"/>
</dbReference>
<dbReference type="FunFam" id="3.40.50.300:FF:000366">
    <property type="entry name" value="GTPase, IMAP family member 2"/>
    <property type="match status" value="1"/>
</dbReference>
<name>A0A671UD33_SPAAU</name>
<reference evidence="5" key="1">
    <citation type="submission" date="2021-04" db="EMBL/GenBank/DDBJ databases">
        <authorList>
            <consortium name="Wellcome Sanger Institute Data Sharing"/>
        </authorList>
    </citation>
    <scope>NUCLEOTIDE SEQUENCE [LARGE SCALE GENOMIC DNA]</scope>
</reference>
<dbReference type="PROSITE" id="PS51720">
    <property type="entry name" value="G_AIG1"/>
    <property type="match status" value="1"/>
</dbReference>
<dbReference type="Ensembl" id="ENSSAUT00010012625.1">
    <property type="protein sequence ID" value="ENSSAUP00010011860.1"/>
    <property type="gene ID" value="ENSSAUG00010005697.1"/>
</dbReference>
<evidence type="ECO:0000256" key="3">
    <source>
        <dbReference type="ARBA" id="ARBA00023134"/>
    </source>
</evidence>
<dbReference type="GO" id="GO:0005525">
    <property type="term" value="F:GTP binding"/>
    <property type="evidence" value="ECO:0007669"/>
    <property type="project" value="UniProtKB-KW"/>
</dbReference>
<reference evidence="5" key="3">
    <citation type="submission" date="2025-09" db="UniProtKB">
        <authorList>
            <consortium name="Ensembl"/>
        </authorList>
    </citation>
    <scope>IDENTIFICATION</scope>
</reference>
<dbReference type="CDD" id="cd01852">
    <property type="entry name" value="AIG1"/>
    <property type="match status" value="1"/>
</dbReference>
<dbReference type="InterPro" id="IPR006703">
    <property type="entry name" value="G_AIG1"/>
</dbReference>
<dbReference type="Gene3D" id="3.40.50.300">
    <property type="entry name" value="P-loop containing nucleotide triphosphate hydrolases"/>
    <property type="match status" value="1"/>
</dbReference>
<evidence type="ECO:0000256" key="1">
    <source>
        <dbReference type="ARBA" id="ARBA00008535"/>
    </source>
</evidence>